<feature type="region of interest" description="Disordered" evidence="1">
    <location>
        <begin position="230"/>
        <end position="257"/>
    </location>
</feature>
<dbReference type="Pfam" id="PF02733">
    <property type="entry name" value="Dak1"/>
    <property type="match status" value="1"/>
</dbReference>
<dbReference type="GO" id="GO:0019563">
    <property type="term" value="P:glycerol catabolic process"/>
    <property type="evidence" value="ECO:0007669"/>
    <property type="project" value="TreeGrafter"/>
</dbReference>
<dbReference type="InterPro" id="IPR050861">
    <property type="entry name" value="Dihydroxyacetone_Kinase"/>
</dbReference>
<sequence>MHFSSVHNLIRPQGSGNSSKLRRERRTEAGLTITGLNVAFNSNLQIVGYRHSTHGACSYDKSLEVTERRALCKRKVSQGDEEGRNRWAKRCDEDLVYSTMSTLLQRIDSSLRRGEGTLEIGFQFSPFGLSIRVLRYLVTMAFPNKKLINDSNDVMTEFIEGFVETYPGLQYLDGFPLVKVKLRADVSSATYDKVAVISRGGSGLEPAHVGFVGEGMLTATICLGLSPPIRSGPKTNTNPCPTTGPGPSIDPGLGPSI</sequence>
<dbReference type="InterPro" id="IPR004006">
    <property type="entry name" value="DhaK_dom"/>
</dbReference>
<feature type="region of interest" description="Disordered" evidence="1">
    <location>
        <begin position="1"/>
        <end position="24"/>
    </location>
</feature>
<keyword evidence="4" id="KW-1185">Reference proteome</keyword>
<dbReference type="PANTHER" id="PTHR28629">
    <property type="entry name" value="TRIOKINASE/FMN CYCLASE"/>
    <property type="match status" value="1"/>
</dbReference>
<dbReference type="Gene3D" id="3.40.50.10440">
    <property type="entry name" value="Dihydroxyacetone kinase, domain 1"/>
    <property type="match status" value="1"/>
</dbReference>
<reference evidence="3 4" key="1">
    <citation type="submission" date="2024-01" db="EMBL/GenBank/DDBJ databases">
        <title>The genomes of 5 underutilized Papilionoideae crops provide insights into root nodulation and disease resistanc.</title>
        <authorList>
            <person name="Jiang F."/>
        </authorList>
    </citation>
    <scope>NUCLEOTIDE SEQUENCE [LARGE SCALE GENOMIC DNA]</scope>
    <source>
        <strain evidence="3">LVBAO_FW01</strain>
        <tissue evidence="3">Leaves</tissue>
    </source>
</reference>
<dbReference type="PROSITE" id="PS51481">
    <property type="entry name" value="DHAK"/>
    <property type="match status" value="1"/>
</dbReference>
<dbReference type="SUPFAM" id="SSF82549">
    <property type="entry name" value="DAK1/DegV-like"/>
    <property type="match status" value="1"/>
</dbReference>
<dbReference type="PANTHER" id="PTHR28629:SF4">
    <property type="entry name" value="TRIOKINASE_FMN CYCLASE"/>
    <property type="match status" value="1"/>
</dbReference>
<evidence type="ECO:0000259" key="2">
    <source>
        <dbReference type="PROSITE" id="PS51481"/>
    </source>
</evidence>
<evidence type="ECO:0000313" key="4">
    <source>
        <dbReference type="Proteomes" id="UP001367508"/>
    </source>
</evidence>
<dbReference type="AlphaFoldDB" id="A0AAN9KYD2"/>
<dbReference type="GO" id="GO:0004371">
    <property type="term" value="F:glycerone kinase activity"/>
    <property type="evidence" value="ECO:0007669"/>
    <property type="project" value="InterPro"/>
</dbReference>
<gene>
    <name evidence="3" type="ORF">VNO77_27181</name>
</gene>
<feature type="compositionally biased region" description="Low complexity" evidence="1">
    <location>
        <begin position="232"/>
        <end position="247"/>
    </location>
</feature>
<evidence type="ECO:0000256" key="1">
    <source>
        <dbReference type="SAM" id="MobiDB-lite"/>
    </source>
</evidence>
<dbReference type="EMBL" id="JAYMYQ010000006">
    <property type="protein sequence ID" value="KAK7323693.1"/>
    <property type="molecule type" value="Genomic_DNA"/>
</dbReference>
<dbReference type="Proteomes" id="UP001367508">
    <property type="component" value="Unassembled WGS sequence"/>
</dbReference>
<organism evidence="3 4">
    <name type="scientific">Canavalia gladiata</name>
    <name type="common">Sword bean</name>
    <name type="synonym">Dolichos gladiatus</name>
    <dbReference type="NCBI Taxonomy" id="3824"/>
    <lineage>
        <taxon>Eukaryota</taxon>
        <taxon>Viridiplantae</taxon>
        <taxon>Streptophyta</taxon>
        <taxon>Embryophyta</taxon>
        <taxon>Tracheophyta</taxon>
        <taxon>Spermatophyta</taxon>
        <taxon>Magnoliopsida</taxon>
        <taxon>eudicotyledons</taxon>
        <taxon>Gunneridae</taxon>
        <taxon>Pentapetalae</taxon>
        <taxon>rosids</taxon>
        <taxon>fabids</taxon>
        <taxon>Fabales</taxon>
        <taxon>Fabaceae</taxon>
        <taxon>Papilionoideae</taxon>
        <taxon>50 kb inversion clade</taxon>
        <taxon>NPAAA clade</taxon>
        <taxon>indigoferoid/millettioid clade</taxon>
        <taxon>Phaseoleae</taxon>
        <taxon>Canavalia</taxon>
    </lineage>
</organism>
<dbReference type="GO" id="GO:0005829">
    <property type="term" value="C:cytosol"/>
    <property type="evidence" value="ECO:0007669"/>
    <property type="project" value="TreeGrafter"/>
</dbReference>
<accession>A0AAN9KYD2</accession>
<protein>
    <recommendedName>
        <fullName evidence="2">DhaK domain-containing protein</fullName>
    </recommendedName>
</protein>
<proteinExistence type="predicted"/>
<comment type="caution">
    <text evidence="3">The sequence shown here is derived from an EMBL/GenBank/DDBJ whole genome shotgun (WGS) entry which is preliminary data.</text>
</comment>
<evidence type="ECO:0000313" key="3">
    <source>
        <dbReference type="EMBL" id="KAK7323693.1"/>
    </source>
</evidence>
<feature type="domain" description="DhaK" evidence="2">
    <location>
        <begin position="150"/>
        <end position="257"/>
    </location>
</feature>
<name>A0AAN9KYD2_CANGL</name>